<evidence type="ECO:0000313" key="1">
    <source>
        <dbReference type="EnsemblMetazoa" id="OVOC10078.1"/>
    </source>
</evidence>
<evidence type="ECO:0000313" key="2">
    <source>
        <dbReference type="Proteomes" id="UP000024404"/>
    </source>
</evidence>
<reference evidence="2" key="1">
    <citation type="submission" date="2013-10" db="EMBL/GenBank/DDBJ databases">
        <title>Genome sequencing of Onchocerca volvulus.</title>
        <authorList>
            <person name="Cotton J."/>
            <person name="Tsai J."/>
            <person name="Stanley E."/>
            <person name="Tracey A."/>
            <person name="Holroyd N."/>
            <person name="Lustigman S."/>
            <person name="Berriman M."/>
        </authorList>
    </citation>
    <scope>NUCLEOTIDE SEQUENCE</scope>
</reference>
<name>A0A8R1TIH5_ONCVO</name>
<dbReference type="EnsemblMetazoa" id="OVOC10078.1">
    <property type="protein sequence ID" value="OVOC10078.1"/>
    <property type="gene ID" value="WBGene00246887"/>
</dbReference>
<organism evidence="1 2">
    <name type="scientific">Onchocerca volvulus</name>
    <dbReference type="NCBI Taxonomy" id="6282"/>
    <lineage>
        <taxon>Eukaryota</taxon>
        <taxon>Metazoa</taxon>
        <taxon>Ecdysozoa</taxon>
        <taxon>Nematoda</taxon>
        <taxon>Chromadorea</taxon>
        <taxon>Rhabditida</taxon>
        <taxon>Spirurina</taxon>
        <taxon>Spiruromorpha</taxon>
        <taxon>Filarioidea</taxon>
        <taxon>Onchocercidae</taxon>
        <taxon>Onchocerca</taxon>
    </lineage>
</organism>
<dbReference type="EMBL" id="CMVM020000314">
    <property type="status" value="NOT_ANNOTATED_CDS"/>
    <property type="molecule type" value="Genomic_DNA"/>
</dbReference>
<dbReference type="AlphaFoldDB" id="A0A8R1TIH5"/>
<protein>
    <submittedName>
        <fullName evidence="1">Uncharacterized protein</fullName>
    </submittedName>
</protein>
<proteinExistence type="predicted"/>
<accession>A0A8R1TIH5</accession>
<dbReference type="Proteomes" id="UP000024404">
    <property type="component" value="Unassembled WGS sequence"/>
</dbReference>
<reference evidence="1" key="2">
    <citation type="submission" date="2022-06" db="UniProtKB">
        <authorList>
            <consortium name="EnsemblMetazoa"/>
        </authorList>
    </citation>
    <scope>IDENTIFICATION</scope>
</reference>
<keyword evidence="2" id="KW-1185">Reference proteome</keyword>
<sequence length="32" mass="3617">MPLETLDDQLNLASNLFDVKIELNSNYSNGTF</sequence>